<reference evidence="5 6" key="1">
    <citation type="submission" date="2018-06" db="EMBL/GenBank/DDBJ databases">
        <authorList>
            <consortium name="Pathogen Informatics"/>
            <person name="Doyle S."/>
        </authorList>
    </citation>
    <scope>NUCLEOTIDE SEQUENCE [LARGE SCALE GENOMIC DNA]</scope>
    <source>
        <strain evidence="5 6">NCTC11535</strain>
    </source>
</reference>
<evidence type="ECO:0000256" key="1">
    <source>
        <dbReference type="ARBA" id="ARBA00008520"/>
    </source>
</evidence>
<feature type="signal peptide" evidence="4">
    <location>
        <begin position="1"/>
        <end position="23"/>
    </location>
</feature>
<protein>
    <submittedName>
        <fullName evidence="5">Maltose ABC transporter periplasmic protein</fullName>
    </submittedName>
</protein>
<dbReference type="PANTHER" id="PTHR43649">
    <property type="entry name" value="ARABINOSE-BINDING PROTEIN-RELATED"/>
    <property type="match status" value="1"/>
</dbReference>
<gene>
    <name evidence="5" type="ORF">NCTC11535_01229</name>
</gene>
<comment type="similarity">
    <text evidence="1">Belongs to the bacterial solute-binding protein 1 family.</text>
</comment>
<keyword evidence="3 4" id="KW-0732">Signal</keyword>
<evidence type="ECO:0000256" key="2">
    <source>
        <dbReference type="ARBA" id="ARBA00022448"/>
    </source>
</evidence>
<evidence type="ECO:0000313" key="6">
    <source>
        <dbReference type="Proteomes" id="UP000250006"/>
    </source>
</evidence>
<dbReference type="EMBL" id="UAPQ01000007">
    <property type="protein sequence ID" value="SPT53560.1"/>
    <property type="molecule type" value="Genomic_DNA"/>
</dbReference>
<keyword evidence="6" id="KW-1185">Reference proteome</keyword>
<dbReference type="Pfam" id="PF13416">
    <property type="entry name" value="SBP_bac_8"/>
    <property type="match status" value="1"/>
</dbReference>
<dbReference type="PROSITE" id="PS01037">
    <property type="entry name" value="SBP_BACTERIAL_1"/>
    <property type="match status" value="1"/>
</dbReference>
<dbReference type="Gene3D" id="3.40.190.10">
    <property type="entry name" value="Periplasmic binding protein-like II"/>
    <property type="match status" value="2"/>
</dbReference>
<sequence length="453" mass="48733">MQLISRRMMLGGTAAMAVATTLAACSKSSGGSGGSGGSDGGTGSVYLLNFKPEAEEGFKALAEAYKKAKGVEVKVVTAASGKYEETLTAEVAKSDPPTIFNVNGPVGLANWEDYASDLTDSEAAKALTDDSLALKGNDGKIYGVPLATEGYGLIYNKAILDKYFAMEGAKAKSVDEIKGFAKLKEVVEDMQAKKAELGIDGVFACTSLAPGEDWRWQTHLANYPVYYELKDLKATDSKDLKLTYSDNYKQIFDLYLQNSTVEPSATSGKAVTDSMAEFALGKAAIVQNGNWGWSQIAEVSGNTVKEEDVHFMPIYVGVEGEDKSGIALGTENYLTVNAKASDASKKASTEFLNWLFTDAEAAKMLVDKSVVSVAPYKSFGDLTPADPLGKELAGYIKKADTMYPINWVFQTFPSQDFKDQLGQHLAQYASGKEDWNAVKDHFVTGWAKGKSQK</sequence>
<dbReference type="InterPro" id="IPR006061">
    <property type="entry name" value="SBP_1_CS"/>
</dbReference>
<dbReference type="InterPro" id="IPR006059">
    <property type="entry name" value="SBP"/>
</dbReference>
<proteinExistence type="inferred from homology"/>
<keyword evidence="2" id="KW-0813">Transport</keyword>
<dbReference type="PROSITE" id="PS51257">
    <property type="entry name" value="PROKAR_LIPOPROTEIN"/>
    <property type="match status" value="1"/>
</dbReference>
<dbReference type="Proteomes" id="UP000250006">
    <property type="component" value="Unassembled WGS sequence"/>
</dbReference>
<evidence type="ECO:0000256" key="3">
    <source>
        <dbReference type="ARBA" id="ARBA00022729"/>
    </source>
</evidence>
<feature type="chain" id="PRO_5046485500" evidence="4">
    <location>
        <begin position="24"/>
        <end position="453"/>
    </location>
</feature>
<accession>A0ABY1VNE2</accession>
<organism evidence="5 6">
    <name type="scientific">Actinomyces bovis</name>
    <dbReference type="NCBI Taxonomy" id="1658"/>
    <lineage>
        <taxon>Bacteria</taxon>
        <taxon>Bacillati</taxon>
        <taxon>Actinomycetota</taxon>
        <taxon>Actinomycetes</taxon>
        <taxon>Actinomycetales</taxon>
        <taxon>Actinomycetaceae</taxon>
        <taxon>Actinomyces</taxon>
    </lineage>
</organism>
<comment type="caution">
    <text evidence="5">The sequence shown here is derived from an EMBL/GenBank/DDBJ whole genome shotgun (WGS) entry which is preliminary data.</text>
</comment>
<name>A0ABY1VNE2_9ACTO</name>
<evidence type="ECO:0000256" key="4">
    <source>
        <dbReference type="SAM" id="SignalP"/>
    </source>
</evidence>
<evidence type="ECO:0000313" key="5">
    <source>
        <dbReference type="EMBL" id="SPT53560.1"/>
    </source>
</evidence>
<dbReference type="InterPro" id="IPR050490">
    <property type="entry name" value="Bact_solute-bd_prot1"/>
</dbReference>
<dbReference type="RefSeq" id="WP_111836518.1">
    <property type="nucleotide sequence ID" value="NZ_UAPQ01000007.1"/>
</dbReference>
<dbReference type="SUPFAM" id="SSF53850">
    <property type="entry name" value="Periplasmic binding protein-like II"/>
    <property type="match status" value="1"/>
</dbReference>